<dbReference type="RefSeq" id="WP_075082854.1">
    <property type="nucleotide sequence ID" value="NZ_CP042912.1"/>
</dbReference>
<feature type="region of interest" description="Disordered" evidence="1">
    <location>
        <begin position="42"/>
        <end position="71"/>
    </location>
</feature>
<evidence type="ECO:0000256" key="1">
    <source>
        <dbReference type="SAM" id="MobiDB-lite"/>
    </source>
</evidence>
<organism evidence="2 3">
    <name type="scientific">Mariniblastus fucicola</name>
    <dbReference type="NCBI Taxonomy" id="980251"/>
    <lineage>
        <taxon>Bacteria</taxon>
        <taxon>Pseudomonadati</taxon>
        <taxon>Planctomycetota</taxon>
        <taxon>Planctomycetia</taxon>
        <taxon>Pirellulales</taxon>
        <taxon>Pirellulaceae</taxon>
        <taxon>Mariniblastus</taxon>
    </lineage>
</organism>
<evidence type="ECO:0000313" key="2">
    <source>
        <dbReference type="EMBL" id="QEG22054.1"/>
    </source>
</evidence>
<dbReference type="AlphaFoldDB" id="A0A5B9P6Y2"/>
<dbReference type="EMBL" id="CP042912">
    <property type="protein sequence ID" value="QEG22054.1"/>
    <property type="molecule type" value="Genomic_DNA"/>
</dbReference>
<protein>
    <submittedName>
        <fullName evidence="2">Uncharacterized protein</fullName>
    </submittedName>
</protein>
<reference evidence="2 3" key="1">
    <citation type="submission" date="2019-08" db="EMBL/GenBank/DDBJ databases">
        <title>Deep-cultivation of Planctomycetes and their phenomic and genomic characterization uncovers novel biology.</title>
        <authorList>
            <person name="Wiegand S."/>
            <person name="Jogler M."/>
            <person name="Boedeker C."/>
            <person name="Pinto D."/>
            <person name="Vollmers J."/>
            <person name="Rivas-Marin E."/>
            <person name="Kohn T."/>
            <person name="Peeters S.H."/>
            <person name="Heuer A."/>
            <person name="Rast P."/>
            <person name="Oberbeckmann S."/>
            <person name="Bunk B."/>
            <person name="Jeske O."/>
            <person name="Meyerdierks A."/>
            <person name="Storesund J.E."/>
            <person name="Kallscheuer N."/>
            <person name="Luecker S."/>
            <person name="Lage O.M."/>
            <person name="Pohl T."/>
            <person name="Merkel B.J."/>
            <person name="Hornburger P."/>
            <person name="Mueller R.-W."/>
            <person name="Bruemmer F."/>
            <person name="Labrenz M."/>
            <person name="Spormann A.M."/>
            <person name="Op den Camp H."/>
            <person name="Overmann J."/>
            <person name="Amann R."/>
            <person name="Jetten M.S.M."/>
            <person name="Mascher T."/>
            <person name="Medema M.H."/>
            <person name="Devos D.P."/>
            <person name="Kaster A.-K."/>
            <person name="Ovreas L."/>
            <person name="Rohde M."/>
            <person name="Galperin M.Y."/>
            <person name="Jogler C."/>
        </authorList>
    </citation>
    <scope>NUCLEOTIDE SEQUENCE [LARGE SCALE GENOMIC DNA]</scope>
    <source>
        <strain evidence="2 3">FC18</strain>
    </source>
</reference>
<accession>A0A5B9P6Y2</accession>
<name>A0A5B9P6Y2_9BACT</name>
<evidence type="ECO:0000313" key="3">
    <source>
        <dbReference type="Proteomes" id="UP000322214"/>
    </source>
</evidence>
<proteinExistence type="predicted"/>
<gene>
    <name evidence="2" type="ORF">MFFC18_19150</name>
</gene>
<dbReference type="Proteomes" id="UP000322214">
    <property type="component" value="Chromosome"/>
</dbReference>
<keyword evidence="3" id="KW-1185">Reference proteome</keyword>
<sequence>MSSDQLLSLLPSLASGSLFVVSSASCSSDLVSTGGVVDASEPDADFDCHQPPAGAAAGTAGSGDEHPPRHKHMAKTNKALVSFDIFNSQNLLVL</sequence>
<dbReference type="KEGG" id="mff:MFFC18_19150"/>